<feature type="domain" description="Deoxyribonuclease NucA/NucB" evidence="2">
    <location>
        <begin position="74"/>
        <end position="176"/>
    </location>
</feature>
<reference evidence="4" key="5">
    <citation type="submission" date="2018-04" db="UniProtKB">
        <authorList>
            <consortium name="EnsemblFungi"/>
        </authorList>
    </citation>
    <scope>IDENTIFICATION</scope>
    <source>
        <strain evidence="4">R3-111a-1</strain>
    </source>
</reference>
<evidence type="ECO:0000256" key="1">
    <source>
        <dbReference type="SAM" id="MobiDB-lite"/>
    </source>
</evidence>
<reference evidence="4" key="4">
    <citation type="journal article" date="2015" name="G3 (Bethesda)">
        <title>Genome sequences of three phytopathogenic species of the Magnaporthaceae family of fungi.</title>
        <authorList>
            <person name="Okagaki L.H."/>
            <person name="Nunes C.C."/>
            <person name="Sailsbery J."/>
            <person name="Clay B."/>
            <person name="Brown D."/>
            <person name="John T."/>
            <person name="Oh Y."/>
            <person name="Young N."/>
            <person name="Fitzgerald M."/>
            <person name="Haas B.J."/>
            <person name="Zeng Q."/>
            <person name="Young S."/>
            <person name="Adiconis X."/>
            <person name="Fan L."/>
            <person name="Levin J.Z."/>
            <person name="Mitchell T.K."/>
            <person name="Okubara P.A."/>
            <person name="Farman M.L."/>
            <person name="Kohn L.M."/>
            <person name="Birren B."/>
            <person name="Ma L.-J."/>
            <person name="Dean R.A."/>
        </authorList>
    </citation>
    <scope>NUCLEOTIDE SEQUENCE</scope>
    <source>
        <strain evidence="4">R3-111a-1</strain>
    </source>
</reference>
<dbReference type="EMBL" id="GL385403">
    <property type="protein sequence ID" value="EJT69825.1"/>
    <property type="molecule type" value="Genomic_DNA"/>
</dbReference>
<dbReference type="GeneID" id="20353166"/>
<dbReference type="Proteomes" id="UP000006039">
    <property type="component" value="Unassembled WGS sequence"/>
</dbReference>
<dbReference type="Pfam" id="PF14040">
    <property type="entry name" value="DNase_NucA_NucB"/>
    <property type="match status" value="1"/>
</dbReference>
<protein>
    <recommendedName>
        <fullName evidence="2">Deoxyribonuclease NucA/NucB domain-containing protein</fullName>
    </recommendedName>
</protein>
<accession>J3PGS8</accession>
<organism evidence="3">
    <name type="scientific">Gaeumannomyces tritici (strain R3-111a-1)</name>
    <name type="common">Wheat and barley take-all root rot fungus</name>
    <name type="synonym">Gaeumannomyces graminis var. tritici</name>
    <dbReference type="NCBI Taxonomy" id="644352"/>
    <lineage>
        <taxon>Eukaryota</taxon>
        <taxon>Fungi</taxon>
        <taxon>Dikarya</taxon>
        <taxon>Ascomycota</taxon>
        <taxon>Pezizomycotina</taxon>
        <taxon>Sordariomycetes</taxon>
        <taxon>Sordariomycetidae</taxon>
        <taxon>Magnaporthales</taxon>
        <taxon>Magnaporthaceae</taxon>
        <taxon>Gaeumannomyces</taxon>
    </lineage>
</organism>
<dbReference type="eggNOG" id="ENOG502S8F7">
    <property type="taxonomic scope" value="Eukaryota"/>
</dbReference>
<dbReference type="STRING" id="644352.J3PGS8"/>
<keyword evidence="5" id="KW-1185">Reference proteome</keyword>
<feature type="region of interest" description="Disordered" evidence="1">
    <location>
        <begin position="1"/>
        <end position="23"/>
    </location>
</feature>
<dbReference type="AlphaFoldDB" id="J3PGS8"/>
<sequence length="255" mass="28034">MKIRRDSLVGAAGPFDQNQQPPRLRDIRLECVSKADQDQDTACPLPDQEASPQPTQPQVLTFDCSHVGETYNTMCYDIKCHKLPSKLTWENPSDPARDGRRTLAGCGSMKDPANPPGKPKYNNRCARASFANGYNCDECPFASAASAGRGGQINRCVPKGDNSKQGAKLGDLYHGKNEKPYKYCTGDCKPDGNTFQKYDDLSRRKTKRSLAGEVVRCNDTASEDDIALGTRSLTAEDNAASDRIRLIEGLQFHRG</sequence>
<dbReference type="OrthoDB" id="2748312at2759"/>
<dbReference type="EnsemblFungi" id="EJT69825">
    <property type="protein sequence ID" value="EJT69825"/>
    <property type="gene ID" value="GGTG_12708"/>
</dbReference>
<proteinExistence type="predicted"/>
<dbReference type="VEuPathDB" id="FungiDB:GGTG_12708"/>
<dbReference type="HOGENOM" id="CLU_1090069_0_0_1"/>
<evidence type="ECO:0000313" key="5">
    <source>
        <dbReference type="Proteomes" id="UP000006039"/>
    </source>
</evidence>
<reference evidence="3" key="2">
    <citation type="submission" date="2010-07" db="EMBL/GenBank/DDBJ databases">
        <authorList>
            <consortium name="The Broad Institute Genome Sequencing Platform"/>
            <consortium name="Broad Institute Genome Sequencing Center for Infectious Disease"/>
            <person name="Ma L.-J."/>
            <person name="Dead R."/>
            <person name="Young S."/>
            <person name="Zeng Q."/>
            <person name="Koehrsen M."/>
            <person name="Alvarado L."/>
            <person name="Berlin A."/>
            <person name="Chapman S.B."/>
            <person name="Chen Z."/>
            <person name="Freedman E."/>
            <person name="Gellesch M."/>
            <person name="Goldberg J."/>
            <person name="Griggs A."/>
            <person name="Gujja S."/>
            <person name="Heilman E.R."/>
            <person name="Heiman D."/>
            <person name="Hepburn T."/>
            <person name="Howarth C."/>
            <person name="Jen D."/>
            <person name="Larson L."/>
            <person name="Mehta T."/>
            <person name="Neiman D."/>
            <person name="Pearson M."/>
            <person name="Roberts A."/>
            <person name="Saif S."/>
            <person name="Shea T."/>
            <person name="Shenoy N."/>
            <person name="Sisk P."/>
            <person name="Stolte C."/>
            <person name="Sykes S."/>
            <person name="Walk T."/>
            <person name="White J."/>
            <person name="Yandava C."/>
            <person name="Haas B."/>
            <person name="Nusbaum C."/>
            <person name="Birren B."/>
        </authorList>
    </citation>
    <scope>NUCLEOTIDE SEQUENCE</scope>
    <source>
        <strain evidence="3">R3-111a-1</strain>
    </source>
</reference>
<dbReference type="InterPro" id="IPR029476">
    <property type="entry name" value="DNase_NucA_NucB"/>
</dbReference>
<dbReference type="RefSeq" id="XP_009228873.1">
    <property type="nucleotide sequence ID" value="XM_009230609.1"/>
</dbReference>
<evidence type="ECO:0000259" key="2">
    <source>
        <dbReference type="Pfam" id="PF14040"/>
    </source>
</evidence>
<name>J3PGS8_GAET3</name>
<reference evidence="3" key="3">
    <citation type="submission" date="2010-09" db="EMBL/GenBank/DDBJ databases">
        <title>Annotation of Gaeumannomyces graminis var. tritici R3-111a-1.</title>
        <authorList>
            <consortium name="The Broad Institute Genome Sequencing Platform"/>
            <person name="Ma L.-J."/>
            <person name="Dead R."/>
            <person name="Young S.K."/>
            <person name="Zeng Q."/>
            <person name="Gargeya S."/>
            <person name="Fitzgerald M."/>
            <person name="Haas B."/>
            <person name="Abouelleil A."/>
            <person name="Alvarado L."/>
            <person name="Arachchi H.M."/>
            <person name="Berlin A."/>
            <person name="Brown A."/>
            <person name="Chapman S.B."/>
            <person name="Chen Z."/>
            <person name="Dunbar C."/>
            <person name="Freedman E."/>
            <person name="Gearin G."/>
            <person name="Gellesch M."/>
            <person name="Goldberg J."/>
            <person name="Griggs A."/>
            <person name="Gujja S."/>
            <person name="Heiman D."/>
            <person name="Howarth C."/>
            <person name="Larson L."/>
            <person name="Lui A."/>
            <person name="MacDonald P.J.P."/>
            <person name="Mehta T."/>
            <person name="Montmayeur A."/>
            <person name="Murphy C."/>
            <person name="Neiman D."/>
            <person name="Pearson M."/>
            <person name="Priest M."/>
            <person name="Roberts A."/>
            <person name="Saif S."/>
            <person name="Shea T."/>
            <person name="Shenoy N."/>
            <person name="Sisk P."/>
            <person name="Stolte C."/>
            <person name="Sykes S."/>
            <person name="Yandava C."/>
            <person name="Wortman J."/>
            <person name="Nusbaum C."/>
            <person name="Birren B."/>
        </authorList>
    </citation>
    <scope>NUCLEOTIDE SEQUENCE</scope>
    <source>
        <strain evidence="3">R3-111a-1</strain>
    </source>
</reference>
<evidence type="ECO:0000313" key="3">
    <source>
        <dbReference type="EMBL" id="EJT69825.1"/>
    </source>
</evidence>
<evidence type="ECO:0000313" key="4">
    <source>
        <dbReference type="EnsemblFungi" id="EJT69825"/>
    </source>
</evidence>
<gene>
    <name evidence="4" type="primary">20353166</name>
    <name evidence="3" type="ORF">GGTG_12708</name>
</gene>
<reference evidence="5" key="1">
    <citation type="submission" date="2010-07" db="EMBL/GenBank/DDBJ databases">
        <title>The genome sequence of Gaeumannomyces graminis var. tritici strain R3-111a-1.</title>
        <authorList>
            <consortium name="The Broad Institute Genome Sequencing Platform"/>
            <person name="Ma L.-J."/>
            <person name="Dead R."/>
            <person name="Young S."/>
            <person name="Zeng Q."/>
            <person name="Koehrsen M."/>
            <person name="Alvarado L."/>
            <person name="Berlin A."/>
            <person name="Chapman S.B."/>
            <person name="Chen Z."/>
            <person name="Freedman E."/>
            <person name="Gellesch M."/>
            <person name="Goldberg J."/>
            <person name="Griggs A."/>
            <person name="Gujja S."/>
            <person name="Heilman E.R."/>
            <person name="Heiman D."/>
            <person name="Hepburn T."/>
            <person name="Howarth C."/>
            <person name="Jen D."/>
            <person name="Larson L."/>
            <person name="Mehta T."/>
            <person name="Neiman D."/>
            <person name="Pearson M."/>
            <person name="Roberts A."/>
            <person name="Saif S."/>
            <person name="Shea T."/>
            <person name="Shenoy N."/>
            <person name="Sisk P."/>
            <person name="Stolte C."/>
            <person name="Sykes S."/>
            <person name="Walk T."/>
            <person name="White J."/>
            <person name="Yandava C."/>
            <person name="Haas B."/>
            <person name="Nusbaum C."/>
            <person name="Birren B."/>
        </authorList>
    </citation>
    <scope>NUCLEOTIDE SEQUENCE [LARGE SCALE GENOMIC DNA]</scope>
    <source>
        <strain evidence="5">R3-111a-1</strain>
    </source>
</reference>